<dbReference type="PANTHER" id="PTHR43736">
    <property type="entry name" value="ADP-RIBOSE PYROPHOSPHATASE"/>
    <property type="match status" value="1"/>
</dbReference>
<gene>
    <name evidence="3" type="ORF">QR695_10665</name>
</gene>
<evidence type="ECO:0000313" key="4">
    <source>
        <dbReference type="Proteomes" id="UP001230807"/>
    </source>
</evidence>
<feature type="domain" description="Nudix hydrolase" evidence="2">
    <location>
        <begin position="17"/>
        <end position="148"/>
    </location>
</feature>
<dbReference type="Proteomes" id="UP001230807">
    <property type="component" value="Unassembled WGS sequence"/>
</dbReference>
<name>A0ABT7MQL6_9BACL</name>
<reference evidence="3 4" key="1">
    <citation type="submission" date="2023-06" db="EMBL/GenBank/DDBJ databases">
        <title>Influencing factors and mechanism of Cr(VI) reduction by facultative anaerobic Exiguobacterium sp. PY14.</title>
        <authorList>
            <person name="Zou L."/>
        </authorList>
    </citation>
    <scope>NUCLEOTIDE SEQUENCE [LARGE SCALE GENOMIC DNA]</scope>
    <source>
        <strain evidence="3 4">PY14</strain>
    </source>
</reference>
<dbReference type="SUPFAM" id="SSF55811">
    <property type="entry name" value="Nudix"/>
    <property type="match status" value="1"/>
</dbReference>
<dbReference type="Pfam" id="PF00293">
    <property type="entry name" value="NUDIX"/>
    <property type="match status" value="1"/>
</dbReference>
<sequence>MRFVHDSKSKGTIPLVRTKLRSAIILVNEHDEVALIRREKENLLYYVFPGGGVEFGHTAEETAVREAFEELGVHVELEGVAAHVAFNGELNPYYWARVTGGEFGTGTGEEFQAEQTNGSYTPMWVKRSALSHLPVRPPSLADLLANETERFFNKTLAED</sequence>
<comment type="caution">
    <text evidence="3">The sequence shown here is derived from an EMBL/GenBank/DDBJ whole genome shotgun (WGS) entry which is preliminary data.</text>
</comment>
<dbReference type="RefSeq" id="WP_286038424.1">
    <property type="nucleotide sequence ID" value="NZ_JASWER010000008.1"/>
</dbReference>
<evidence type="ECO:0000256" key="1">
    <source>
        <dbReference type="ARBA" id="ARBA00022801"/>
    </source>
</evidence>
<dbReference type="InterPro" id="IPR020476">
    <property type="entry name" value="Nudix_hydrolase"/>
</dbReference>
<evidence type="ECO:0000313" key="3">
    <source>
        <dbReference type="EMBL" id="MDL5377467.1"/>
    </source>
</evidence>
<evidence type="ECO:0000259" key="2">
    <source>
        <dbReference type="PROSITE" id="PS51462"/>
    </source>
</evidence>
<dbReference type="PROSITE" id="PS51462">
    <property type="entry name" value="NUDIX"/>
    <property type="match status" value="1"/>
</dbReference>
<dbReference type="EMBL" id="JASWER010000008">
    <property type="protein sequence ID" value="MDL5377467.1"/>
    <property type="molecule type" value="Genomic_DNA"/>
</dbReference>
<keyword evidence="1" id="KW-0378">Hydrolase</keyword>
<dbReference type="Gene3D" id="3.90.79.10">
    <property type="entry name" value="Nucleoside Triphosphate Pyrophosphohydrolase"/>
    <property type="match status" value="1"/>
</dbReference>
<dbReference type="InterPro" id="IPR000086">
    <property type="entry name" value="NUDIX_hydrolase_dom"/>
</dbReference>
<proteinExistence type="predicted"/>
<accession>A0ABT7MQL6</accession>
<dbReference type="PRINTS" id="PR00502">
    <property type="entry name" value="NUDIXFAMILY"/>
</dbReference>
<dbReference type="PANTHER" id="PTHR43736:SF2">
    <property type="entry name" value="MUTT_NUDIX FAMILY PROTEIN"/>
    <property type="match status" value="1"/>
</dbReference>
<organism evidence="3 4">
    <name type="scientific">Exiguobacterium mexicanum</name>
    <dbReference type="NCBI Taxonomy" id="340146"/>
    <lineage>
        <taxon>Bacteria</taxon>
        <taxon>Bacillati</taxon>
        <taxon>Bacillota</taxon>
        <taxon>Bacilli</taxon>
        <taxon>Bacillales</taxon>
        <taxon>Bacillales Family XII. Incertae Sedis</taxon>
        <taxon>Exiguobacterium</taxon>
    </lineage>
</organism>
<keyword evidence="4" id="KW-1185">Reference proteome</keyword>
<dbReference type="InterPro" id="IPR015797">
    <property type="entry name" value="NUDIX_hydrolase-like_dom_sf"/>
</dbReference>
<protein>
    <submittedName>
        <fullName evidence="3">NUDIX domain-containing protein</fullName>
    </submittedName>
</protein>